<evidence type="ECO:0000256" key="3">
    <source>
        <dbReference type="ARBA" id="ARBA00022722"/>
    </source>
</evidence>
<dbReference type="InterPro" id="IPR037038">
    <property type="entry name" value="HepT-like_sf"/>
</dbReference>
<gene>
    <name evidence="7" type="ORF">G6042_11210</name>
</gene>
<keyword evidence="3" id="KW-0540">Nuclease</keyword>
<evidence type="ECO:0000313" key="7">
    <source>
        <dbReference type="EMBL" id="NMH25832.1"/>
    </source>
</evidence>
<name>A0ABX1QU76_9FLAO</name>
<keyword evidence="1" id="KW-0597">Phosphoprotein</keyword>
<evidence type="ECO:0000256" key="2">
    <source>
        <dbReference type="ARBA" id="ARBA00022649"/>
    </source>
</evidence>
<dbReference type="InterPro" id="IPR008201">
    <property type="entry name" value="HepT-like"/>
</dbReference>
<dbReference type="RefSeq" id="WP_169524525.1">
    <property type="nucleotide sequence ID" value="NZ_JAAMPT010000208.1"/>
</dbReference>
<organism evidence="7 8">
    <name type="scientific">Flavobacterium solisilvae</name>
    <dbReference type="NCBI Taxonomy" id="1852019"/>
    <lineage>
        <taxon>Bacteria</taxon>
        <taxon>Pseudomonadati</taxon>
        <taxon>Bacteroidota</taxon>
        <taxon>Flavobacteriia</taxon>
        <taxon>Flavobacteriales</taxon>
        <taxon>Flavobacteriaceae</taxon>
        <taxon>Flavobacterium</taxon>
    </lineage>
</organism>
<accession>A0ABX1QU76</accession>
<evidence type="ECO:0000313" key="8">
    <source>
        <dbReference type="Proteomes" id="UP000767947"/>
    </source>
</evidence>
<dbReference type="Proteomes" id="UP000767947">
    <property type="component" value="Unassembled WGS sequence"/>
</dbReference>
<dbReference type="PANTHER" id="PTHR34139">
    <property type="entry name" value="UPF0331 PROTEIN MJ0127"/>
    <property type="match status" value="1"/>
</dbReference>
<keyword evidence="8" id="KW-1185">Reference proteome</keyword>
<dbReference type="InterPro" id="IPR051813">
    <property type="entry name" value="HepT_RNase_toxin"/>
</dbReference>
<evidence type="ECO:0000256" key="4">
    <source>
        <dbReference type="ARBA" id="ARBA00022741"/>
    </source>
</evidence>
<sequence>MLDRLGDKVRLFHIIDAINEIEIYTENVSLDDFVKNSMMFNATLRQLEIIGEASNRLSEQLLQNNTDIPWARIIGLRNLVVHEYFGIDDITIWNVIKINLPNLKEKILQIISKLE</sequence>
<keyword evidence="4" id="KW-0547">Nucleotide-binding</keyword>
<evidence type="ECO:0000256" key="5">
    <source>
        <dbReference type="ARBA" id="ARBA00022801"/>
    </source>
</evidence>
<comment type="similarity">
    <text evidence="6">Belongs to the HepT RNase toxin family.</text>
</comment>
<proteinExistence type="inferred from homology"/>
<protein>
    <submittedName>
        <fullName evidence="7">DUF86 domain-containing protein</fullName>
    </submittedName>
</protein>
<evidence type="ECO:0000256" key="1">
    <source>
        <dbReference type="ARBA" id="ARBA00022553"/>
    </source>
</evidence>
<dbReference type="Pfam" id="PF01934">
    <property type="entry name" value="HepT-like"/>
    <property type="match status" value="1"/>
</dbReference>
<keyword evidence="2" id="KW-1277">Toxin-antitoxin system</keyword>
<comment type="caution">
    <text evidence="7">The sequence shown here is derived from an EMBL/GenBank/DDBJ whole genome shotgun (WGS) entry which is preliminary data.</text>
</comment>
<keyword evidence="5" id="KW-0378">Hydrolase</keyword>
<dbReference type="EMBL" id="JAAMPT010000208">
    <property type="protein sequence ID" value="NMH25832.1"/>
    <property type="molecule type" value="Genomic_DNA"/>
</dbReference>
<evidence type="ECO:0000256" key="6">
    <source>
        <dbReference type="ARBA" id="ARBA00024207"/>
    </source>
</evidence>
<dbReference type="PANTHER" id="PTHR34139:SF1">
    <property type="entry name" value="RNASE MJ1380-RELATED"/>
    <property type="match status" value="1"/>
</dbReference>
<dbReference type="Gene3D" id="1.20.120.580">
    <property type="entry name" value="bsu32300-like"/>
    <property type="match status" value="1"/>
</dbReference>
<reference evidence="7 8" key="1">
    <citation type="submission" date="2020-02" db="EMBL/GenBank/DDBJ databases">
        <title>Flavobacterium sp. genome.</title>
        <authorList>
            <person name="Jung H.S."/>
            <person name="Baek J.H."/>
            <person name="Jeon C.O."/>
        </authorList>
    </citation>
    <scope>NUCLEOTIDE SEQUENCE [LARGE SCALE GENOMIC DNA]</scope>
    <source>
        <strain evidence="7 8">SE-s27</strain>
    </source>
</reference>